<feature type="compositionally biased region" description="Polar residues" evidence="6">
    <location>
        <begin position="680"/>
        <end position="692"/>
    </location>
</feature>
<dbReference type="Proteomes" id="UP000681720">
    <property type="component" value="Unassembled WGS sequence"/>
</dbReference>
<dbReference type="InterPro" id="IPR036964">
    <property type="entry name" value="RASGEF_cat_dom_sf"/>
</dbReference>
<evidence type="ECO:0000259" key="7">
    <source>
        <dbReference type="PROSITE" id="PS50009"/>
    </source>
</evidence>
<feature type="region of interest" description="Disordered" evidence="6">
    <location>
        <begin position="652"/>
        <end position="712"/>
    </location>
</feature>
<dbReference type="Gene3D" id="1.25.40.20">
    <property type="entry name" value="Ankyrin repeat-containing domain"/>
    <property type="match status" value="1"/>
</dbReference>
<dbReference type="SUPFAM" id="SSF48366">
    <property type="entry name" value="Ras GEF"/>
    <property type="match status" value="1"/>
</dbReference>
<dbReference type="GO" id="GO:0007264">
    <property type="term" value="P:small GTPase-mediated signal transduction"/>
    <property type="evidence" value="ECO:0007669"/>
    <property type="project" value="InterPro"/>
</dbReference>
<dbReference type="SUPFAM" id="SSF48403">
    <property type="entry name" value="Ankyrin repeat"/>
    <property type="match status" value="1"/>
</dbReference>
<evidence type="ECO:0000256" key="2">
    <source>
        <dbReference type="ARBA" id="ARBA00022737"/>
    </source>
</evidence>
<feature type="compositionally biased region" description="Polar residues" evidence="6">
    <location>
        <begin position="485"/>
        <end position="494"/>
    </location>
</feature>
<gene>
    <name evidence="9" type="ORF">GIL414_LOCUS7897</name>
</gene>
<dbReference type="InterPro" id="IPR001895">
    <property type="entry name" value="RASGEF_cat_dom"/>
</dbReference>
<evidence type="ECO:0000259" key="8">
    <source>
        <dbReference type="PROSITE" id="PS50212"/>
    </source>
</evidence>
<dbReference type="Pfam" id="PF00617">
    <property type="entry name" value="RasGEF"/>
    <property type="match status" value="1"/>
</dbReference>
<dbReference type="SMART" id="SM00248">
    <property type="entry name" value="ANK"/>
    <property type="match status" value="8"/>
</dbReference>
<accession>A0A8S2LY82</accession>
<dbReference type="Gene3D" id="1.10.840.10">
    <property type="entry name" value="Ras guanine-nucleotide exchange factors catalytic domain"/>
    <property type="match status" value="1"/>
</dbReference>
<feature type="repeat" description="ANK" evidence="4">
    <location>
        <begin position="175"/>
        <end position="212"/>
    </location>
</feature>
<dbReference type="PANTHER" id="PTHR24198">
    <property type="entry name" value="ANKYRIN REPEAT AND PROTEIN KINASE DOMAIN-CONTAINING PROTEIN"/>
    <property type="match status" value="1"/>
</dbReference>
<feature type="compositionally biased region" description="Acidic residues" evidence="6">
    <location>
        <begin position="497"/>
        <end position="506"/>
    </location>
</feature>
<evidence type="ECO:0000256" key="3">
    <source>
        <dbReference type="ARBA" id="ARBA00023043"/>
    </source>
</evidence>
<feature type="compositionally biased region" description="Polar residues" evidence="6">
    <location>
        <begin position="453"/>
        <end position="471"/>
    </location>
</feature>
<dbReference type="PROSITE" id="PS50297">
    <property type="entry name" value="ANK_REP_REGION"/>
    <property type="match status" value="3"/>
</dbReference>
<dbReference type="GO" id="GO:0005085">
    <property type="term" value="F:guanyl-nucleotide exchange factor activity"/>
    <property type="evidence" value="ECO:0007669"/>
    <property type="project" value="UniProtKB-KW"/>
</dbReference>
<dbReference type="PROSITE" id="PS50009">
    <property type="entry name" value="RASGEF_CAT"/>
    <property type="match status" value="1"/>
</dbReference>
<dbReference type="PROSITE" id="PS50212">
    <property type="entry name" value="RASGEF_NTER"/>
    <property type="match status" value="1"/>
</dbReference>
<feature type="domain" description="N-terminal Ras-GEF" evidence="8">
    <location>
        <begin position="852"/>
        <end position="978"/>
    </location>
</feature>
<dbReference type="EMBL" id="CAJOBJ010002481">
    <property type="protein sequence ID" value="CAF3927486.1"/>
    <property type="molecule type" value="Genomic_DNA"/>
</dbReference>
<feature type="compositionally biased region" description="Polar residues" evidence="6">
    <location>
        <begin position="533"/>
        <end position="548"/>
    </location>
</feature>
<feature type="compositionally biased region" description="Polar residues" evidence="6">
    <location>
        <begin position="611"/>
        <end position="625"/>
    </location>
</feature>
<feature type="domain" description="Ras-GEF" evidence="7">
    <location>
        <begin position="1013"/>
        <end position="1140"/>
    </location>
</feature>
<dbReference type="InterPro" id="IPR023578">
    <property type="entry name" value="Ras_GEF_dom_sf"/>
</dbReference>
<feature type="compositionally biased region" description="Polar residues" evidence="6">
    <location>
        <begin position="416"/>
        <end position="437"/>
    </location>
</feature>
<feature type="compositionally biased region" description="Basic residues" evidence="6">
    <location>
        <begin position="549"/>
        <end position="567"/>
    </location>
</feature>
<keyword evidence="2" id="KW-0677">Repeat</keyword>
<sequence>MAIKRKDFQKTSSIILEFLLKLPDEETSSRLRDTLLHGLHFLQQYYLILQKRDKEQKPLQWTIERGLSPLTPFREAPDKFEWPWIDVESNKVKQTIPKHSLNNFVNLSPIIVAVREGDLRYVKELLNSEPELIDRVDSFGRDLLTYAVQYQQIHILRYLLLECNPSANINIQANDGSTCLHRACYSDDGQQCNVDIVRLLLENNADVTRQDVHLRSPLHWAVLAENTDCLKILIEYNVDIHTRDADGMTPAMWACHLDRYDHFKELSRYMHDIMETDDDGRTWIHHSVRKTEPLECLKSLLSSETMQLRDNEGRTCLHVAAEQGSVHACRFIFETNEQLDNPSYIHEGDKYRQTPLHLATKNGHARVLKELLDHGADPHLTDMHGVSAFDYAQNRGLYFCRSVFEVYMREKRSNGFDNQLSTTRSLNNNGTIRNNGSDVAPTPPTDGRAKFIRSNNRRSLTESLPQPNRSSPALPVDAFSRPTHYPNSSSVTSSRPDDDDHGDDDEMNRQRYRPPSSTASVSTTGPPVKPRKSSTTPNSSYINMSKPQQNHRHLHPPPPPSHHHHVVVSKAHSDGDEDDEPNSLEGHGGQSDFDDDDQSPRPSRPDSRLSIRNSDIRMQQQSNVNLRRPHYKQAKNVNRHSMYDDYRFLDEQQQQQQHLSSLAKSKQQNRAALHKDFPIPSTNRIGSGSGNQSATSRLKSGSKSSSNESIPTLDLTVAGQKVFRTRQQPDAFLSNSLPSAKENQKSNTLNRNRPYITNFQQSHRKQCSYIEEHGFENGESSSSSSSIAYYNRVYAQVHSNTPTSQHQNLSIPSIISKHSRPASPQSQSPILSLVPIVNPSASNSLKDDDDDPSLDYLHYTMDSLIQRLVPTDTYIPKQSFIYPMLLCSRMHIQPSILLNKLGSLTLSSIKHLTHDRAIRILKNFLYVLSQWTRTFPYDFRNTDTITQLEDIFKKLHSSEPNLQSETHYIHKKLLSKLKALENYEEYIRQINTKALNNISRMALITDIINECPTPVIFAQQLTHIELDRLKPIGAEELIQYFIMNLSSGEARAHPNRTFNSQTAKSSNNKSLERVHDKKLTFCLETYVQWFDRLTFFVTTEIVKHTHRRLRLRLINYFIDAAYECLRLHNFNSMIGIIGLI</sequence>
<organism evidence="9 10">
    <name type="scientific">Rotaria magnacalcarata</name>
    <dbReference type="NCBI Taxonomy" id="392030"/>
    <lineage>
        <taxon>Eukaryota</taxon>
        <taxon>Metazoa</taxon>
        <taxon>Spiralia</taxon>
        <taxon>Gnathifera</taxon>
        <taxon>Rotifera</taxon>
        <taxon>Eurotatoria</taxon>
        <taxon>Bdelloidea</taxon>
        <taxon>Philodinida</taxon>
        <taxon>Philodinidae</taxon>
        <taxon>Rotaria</taxon>
    </lineage>
</organism>
<protein>
    <submittedName>
        <fullName evidence="9">Uncharacterized protein</fullName>
    </submittedName>
</protein>
<feature type="compositionally biased region" description="Low complexity" evidence="6">
    <location>
        <begin position="693"/>
        <end position="709"/>
    </location>
</feature>
<evidence type="ECO:0000313" key="10">
    <source>
        <dbReference type="Proteomes" id="UP000681720"/>
    </source>
</evidence>
<feature type="compositionally biased region" description="Polar residues" evidence="6">
    <location>
        <begin position="745"/>
        <end position="754"/>
    </location>
</feature>
<feature type="repeat" description="ANK" evidence="4">
    <location>
        <begin position="213"/>
        <end position="245"/>
    </location>
</feature>
<dbReference type="PROSITE" id="PS50088">
    <property type="entry name" value="ANK_REPEAT"/>
    <property type="match status" value="3"/>
</dbReference>
<dbReference type="Pfam" id="PF12796">
    <property type="entry name" value="Ank_2"/>
    <property type="match status" value="3"/>
</dbReference>
<feature type="repeat" description="ANK" evidence="4">
    <location>
        <begin position="351"/>
        <end position="383"/>
    </location>
</feature>
<evidence type="ECO:0000313" key="9">
    <source>
        <dbReference type="EMBL" id="CAF3927486.1"/>
    </source>
</evidence>
<keyword evidence="1 5" id="KW-0344">Guanine-nucleotide releasing factor</keyword>
<dbReference type="InterPro" id="IPR036770">
    <property type="entry name" value="Ankyrin_rpt-contain_sf"/>
</dbReference>
<reference evidence="9" key="1">
    <citation type="submission" date="2021-02" db="EMBL/GenBank/DDBJ databases">
        <authorList>
            <person name="Nowell W R."/>
        </authorList>
    </citation>
    <scope>NUCLEOTIDE SEQUENCE</scope>
</reference>
<name>A0A8S2LY82_9BILA</name>
<dbReference type="InterPro" id="IPR002110">
    <property type="entry name" value="Ankyrin_rpt"/>
</dbReference>
<dbReference type="AlphaFoldDB" id="A0A8S2LY82"/>
<evidence type="ECO:0000256" key="6">
    <source>
        <dbReference type="SAM" id="MobiDB-lite"/>
    </source>
</evidence>
<feature type="region of interest" description="Disordered" evidence="6">
    <location>
        <begin position="416"/>
        <end position="637"/>
    </location>
</feature>
<feature type="compositionally biased region" description="Polar residues" evidence="6">
    <location>
        <begin position="515"/>
        <end position="525"/>
    </location>
</feature>
<feature type="region of interest" description="Disordered" evidence="6">
    <location>
        <begin position="731"/>
        <end position="754"/>
    </location>
</feature>
<evidence type="ECO:0000256" key="1">
    <source>
        <dbReference type="ARBA" id="ARBA00022658"/>
    </source>
</evidence>
<feature type="compositionally biased region" description="Low complexity" evidence="6">
    <location>
        <begin position="652"/>
        <end position="668"/>
    </location>
</feature>
<keyword evidence="3 4" id="KW-0040">ANK repeat</keyword>
<dbReference type="Gene3D" id="1.20.870.10">
    <property type="entry name" value="Son of sevenless (SoS) protein Chain: S domain 1"/>
    <property type="match status" value="1"/>
</dbReference>
<evidence type="ECO:0000256" key="5">
    <source>
        <dbReference type="PROSITE-ProRule" id="PRU00168"/>
    </source>
</evidence>
<dbReference type="PANTHER" id="PTHR24198:SF165">
    <property type="entry name" value="ANKYRIN REPEAT-CONTAINING PROTEIN-RELATED"/>
    <property type="match status" value="1"/>
</dbReference>
<comment type="caution">
    <text evidence="9">The sequence shown here is derived from an EMBL/GenBank/DDBJ whole genome shotgun (WGS) entry which is preliminary data.</text>
</comment>
<proteinExistence type="predicted"/>
<evidence type="ECO:0000256" key="4">
    <source>
        <dbReference type="PROSITE-ProRule" id="PRU00023"/>
    </source>
</evidence>
<dbReference type="InterPro" id="IPR000651">
    <property type="entry name" value="Ras-like_Gua-exchang_fac_N"/>
</dbReference>